<name>A0A6A4Z6D8_APHAT</name>
<organism evidence="1 2">
    <name type="scientific">Aphanomyces astaci</name>
    <name type="common">Crayfish plague agent</name>
    <dbReference type="NCBI Taxonomy" id="112090"/>
    <lineage>
        <taxon>Eukaryota</taxon>
        <taxon>Sar</taxon>
        <taxon>Stramenopiles</taxon>
        <taxon>Oomycota</taxon>
        <taxon>Saprolegniomycetes</taxon>
        <taxon>Saprolegniales</taxon>
        <taxon>Verrucalvaceae</taxon>
        <taxon>Aphanomyces</taxon>
    </lineage>
</organism>
<feature type="non-terminal residue" evidence="1">
    <location>
        <position position="1"/>
    </location>
</feature>
<dbReference type="EMBL" id="VJMI01020126">
    <property type="protein sequence ID" value="KAF0705368.1"/>
    <property type="molecule type" value="Genomic_DNA"/>
</dbReference>
<evidence type="ECO:0000313" key="2">
    <source>
        <dbReference type="Proteomes" id="UP000469452"/>
    </source>
</evidence>
<gene>
    <name evidence="1" type="ORF">AaE_014548</name>
</gene>
<dbReference type="AlphaFoldDB" id="A0A6A4Z6D8"/>
<dbReference type="VEuPathDB" id="FungiDB:H257_17708"/>
<dbReference type="Proteomes" id="UP000469452">
    <property type="component" value="Unassembled WGS sequence"/>
</dbReference>
<evidence type="ECO:0008006" key="3">
    <source>
        <dbReference type="Google" id="ProtNLM"/>
    </source>
</evidence>
<proteinExistence type="predicted"/>
<comment type="caution">
    <text evidence="1">The sequence shown here is derived from an EMBL/GenBank/DDBJ whole genome shotgun (WGS) entry which is preliminary data.</text>
</comment>
<sequence>HRARTTTAKTSGEKSRKKPTTGLVGFWNIVVAHAASGSNDEADEILRYHQLYVSSQKAAFMYIDCWHVLKMQPKWQQLGSPASVSLKLAKCEIKDRNATKRPADEADNKDFDLEGRPSGNILAKRMLKKDELLQKSVAIQAEVAEVFIPI</sequence>
<accession>A0A6A4Z6D8</accession>
<reference evidence="1 2" key="1">
    <citation type="submission" date="2019-06" db="EMBL/GenBank/DDBJ databases">
        <title>Genomics analysis of Aphanomyces spp. identifies a new class of oomycete effector associated with host adaptation.</title>
        <authorList>
            <person name="Gaulin E."/>
        </authorList>
    </citation>
    <scope>NUCLEOTIDE SEQUENCE [LARGE SCALE GENOMIC DNA]</scope>
    <source>
        <strain evidence="1 2">E</strain>
    </source>
</reference>
<evidence type="ECO:0000313" key="1">
    <source>
        <dbReference type="EMBL" id="KAF0705368.1"/>
    </source>
</evidence>
<protein>
    <recommendedName>
        <fullName evidence="3">No apical meristem-associated C-terminal domain-containing protein</fullName>
    </recommendedName>
</protein>